<proteinExistence type="inferred from homology"/>
<gene>
    <name evidence="7" type="ORF">Taro_045477</name>
</gene>
<comment type="caution">
    <text evidence="7">The sequence shown here is derived from an EMBL/GenBank/DDBJ whole genome shotgun (WGS) entry which is preliminary data.</text>
</comment>
<organism evidence="7 8">
    <name type="scientific">Colocasia esculenta</name>
    <name type="common">Wild taro</name>
    <name type="synonym">Arum esculentum</name>
    <dbReference type="NCBI Taxonomy" id="4460"/>
    <lineage>
        <taxon>Eukaryota</taxon>
        <taxon>Viridiplantae</taxon>
        <taxon>Streptophyta</taxon>
        <taxon>Embryophyta</taxon>
        <taxon>Tracheophyta</taxon>
        <taxon>Spermatophyta</taxon>
        <taxon>Magnoliopsida</taxon>
        <taxon>Liliopsida</taxon>
        <taxon>Araceae</taxon>
        <taxon>Aroideae</taxon>
        <taxon>Colocasieae</taxon>
        <taxon>Colocasia</taxon>
    </lineage>
</organism>
<dbReference type="InterPro" id="IPR026992">
    <property type="entry name" value="DIOX_N"/>
</dbReference>
<dbReference type="InterPro" id="IPR044861">
    <property type="entry name" value="IPNS-like_FE2OG_OXY"/>
</dbReference>
<dbReference type="Gene3D" id="2.60.120.330">
    <property type="entry name" value="B-lactam Antibiotic, Isopenicillin N Synthase, Chain"/>
    <property type="match status" value="1"/>
</dbReference>
<evidence type="ECO:0000256" key="4">
    <source>
        <dbReference type="ARBA" id="ARBA00023004"/>
    </source>
</evidence>
<dbReference type="GO" id="GO:0016491">
    <property type="term" value="F:oxidoreductase activity"/>
    <property type="evidence" value="ECO:0007669"/>
    <property type="project" value="UniProtKB-KW"/>
</dbReference>
<feature type="domain" description="Fe2OG dioxygenase" evidence="6">
    <location>
        <begin position="221"/>
        <end position="357"/>
    </location>
</feature>
<dbReference type="InterPro" id="IPR050295">
    <property type="entry name" value="Plant_2OG-oxidoreductases"/>
</dbReference>
<comment type="similarity">
    <text evidence="1 5">Belongs to the iron/ascorbate-dependent oxidoreductase family.</text>
</comment>
<dbReference type="PROSITE" id="PS51471">
    <property type="entry name" value="FE2OG_OXY"/>
    <property type="match status" value="1"/>
</dbReference>
<protein>
    <recommendedName>
        <fullName evidence="6">Fe2OG dioxygenase domain-containing protein</fullName>
    </recommendedName>
</protein>
<sequence>MAGSLRLLLSDMVVHGRSTLPSQYVRPISDCPNVSDVIHATDAKIPLIDLAGINGADRHNVVEAIGQACQTDGFFQIKNHGIPKTVVEGMLLVAQEFFQLPTDERLKYYSDDPKKSTRLSTSFNVRIERVSNWRDFLRLHCYPLEDFAHEWPSNPPSFWCVQLYRYDSAPHSFSEFSSLYGGGGGVLEPCEGVRSEVARGHLREPGASEGLYGEGDGEASAAHGRQLLPAVPDPGLTYGLPGHKDPNAITILLQDDIARLQVLKNGKWVAVNPIPDTLIINIGDQIQHKYRGHERVVFHYIPRAYALHKLVPHREANPRLMLCGMQVLSNDRYASVLHRALVNSSRERISVPTFYCPSPEALIGPPLALVNEEHPAAYRSFTYGEYYQKFWNWGLATGSCLDMFRLSP</sequence>
<dbReference type="AlphaFoldDB" id="A0A843X6K6"/>
<dbReference type="OrthoDB" id="288590at2759"/>
<dbReference type="Pfam" id="PF14226">
    <property type="entry name" value="DIOX_N"/>
    <property type="match status" value="1"/>
</dbReference>
<name>A0A843X6K6_COLES</name>
<dbReference type="EMBL" id="NMUH01005359">
    <property type="protein sequence ID" value="MQM12560.1"/>
    <property type="molecule type" value="Genomic_DNA"/>
</dbReference>
<evidence type="ECO:0000256" key="3">
    <source>
        <dbReference type="ARBA" id="ARBA00023002"/>
    </source>
</evidence>
<dbReference type="SUPFAM" id="SSF51197">
    <property type="entry name" value="Clavaminate synthase-like"/>
    <property type="match status" value="2"/>
</dbReference>
<keyword evidence="4 5" id="KW-0408">Iron</keyword>
<accession>A0A843X6K6</accession>
<keyword evidence="3 5" id="KW-0560">Oxidoreductase</keyword>
<evidence type="ECO:0000256" key="1">
    <source>
        <dbReference type="ARBA" id="ARBA00008056"/>
    </source>
</evidence>
<reference evidence="7" key="1">
    <citation type="submission" date="2017-07" db="EMBL/GenBank/DDBJ databases">
        <title>Taro Niue Genome Assembly and Annotation.</title>
        <authorList>
            <person name="Atibalentja N."/>
            <person name="Keating K."/>
            <person name="Fields C.J."/>
        </authorList>
    </citation>
    <scope>NUCLEOTIDE SEQUENCE</scope>
    <source>
        <strain evidence="7">Niue_2</strain>
        <tissue evidence="7">Leaf</tissue>
    </source>
</reference>
<dbReference type="GO" id="GO:0046872">
    <property type="term" value="F:metal ion binding"/>
    <property type="evidence" value="ECO:0007669"/>
    <property type="project" value="UniProtKB-KW"/>
</dbReference>
<evidence type="ECO:0000256" key="2">
    <source>
        <dbReference type="ARBA" id="ARBA00022723"/>
    </source>
</evidence>
<keyword evidence="2 5" id="KW-0479">Metal-binding</keyword>
<dbReference type="Pfam" id="PF03171">
    <property type="entry name" value="2OG-FeII_Oxy"/>
    <property type="match status" value="2"/>
</dbReference>
<evidence type="ECO:0000256" key="5">
    <source>
        <dbReference type="RuleBase" id="RU003682"/>
    </source>
</evidence>
<dbReference type="PRINTS" id="PR00682">
    <property type="entry name" value="IPNSYNTHASE"/>
</dbReference>
<evidence type="ECO:0000259" key="6">
    <source>
        <dbReference type="PROSITE" id="PS51471"/>
    </source>
</evidence>
<dbReference type="InterPro" id="IPR005123">
    <property type="entry name" value="Oxoglu/Fe-dep_dioxygenase_dom"/>
</dbReference>
<evidence type="ECO:0000313" key="8">
    <source>
        <dbReference type="Proteomes" id="UP000652761"/>
    </source>
</evidence>
<keyword evidence="8" id="KW-1185">Reference proteome</keyword>
<dbReference type="PANTHER" id="PTHR47991">
    <property type="entry name" value="OXOGLUTARATE/IRON-DEPENDENT DIOXYGENASE"/>
    <property type="match status" value="1"/>
</dbReference>
<dbReference type="Proteomes" id="UP000652761">
    <property type="component" value="Unassembled WGS sequence"/>
</dbReference>
<dbReference type="InterPro" id="IPR027443">
    <property type="entry name" value="IPNS-like_sf"/>
</dbReference>
<evidence type="ECO:0000313" key="7">
    <source>
        <dbReference type="EMBL" id="MQM12560.1"/>
    </source>
</evidence>